<dbReference type="Gene3D" id="3.40.50.2300">
    <property type="match status" value="1"/>
</dbReference>
<dbReference type="SMART" id="SM00226">
    <property type="entry name" value="LMWPc"/>
    <property type="match status" value="1"/>
</dbReference>
<keyword evidence="2" id="KW-0378">Hydrolase</keyword>
<dbReference type="PANTHER" id="PTHR11717:SF31">
    <property type="entry name" value="LOW MOLECULAR WEIGHT PROTEIN-TYROSINE-PHOSPHATASE ETP-RELATED"/>
    <property type="match status" value="1"/>
</dbReference>
<name>A0A7I7Y1A1_9MYCO</name>
<dbReference type="InterPro" id="IPR023485">
    <property type="entry name" value="Ptyr_pPase"/>
</dbReference>
<dbReference type="PRINTS" id="PR00719">
    <property type="entry name" value="LMWPTPASE"/>
</dbReference>
<dbReference type="RefSeq" id="WP_308213221.1">
    <property type="nucleotide sequence ID" value="NZ_AP022612.1"/>
</dbReference>
<dbReference type="SUPFAM" id="SSF52788">
    <property type="entry name" value="Phosphotyrosine protein phosphatases I"/>
    <property type="match status" value="1"/>
</dbReference>
<comment type="similarity">
    <text evidence="1">Belongs to the low molecular weight phosphotyrosine protein phosphatase family.</text>
</comment>
<sequence>MIALHTLFVCTGNICRSPIAERLASAGAAQARIRDFTASSAGVQALVGHPVHRHAVPVIESLGGNASNFAARRLSPQIASAADLILTMTRTQRDAVLALAPQRLRMTFSLGEAALLASDHRLTSVSEMAAMRPRLAAGRVPDVPDPIGRDADFFETVGAQIAELLQPVLKFCEDIANS</sequence>
<dbReference type="InterPro" id="IPR036196">
    <property type="entry name" value="Ptyr_pPase_sf"/>
</dbReference>
<protein>
    <submittedName>
        <fullName evidence="6">Protein-tyrosine-phosphatase</fullName>
    </submittedName>
</protein>
<evidence type="ECO:0000313" key="6">
    <source>
        <dbReference type="EMBL" id="BBZ34901.1"/>
    </source>
</evidence>
<dbReference type="Pfam" id="PF01451">
    <property type="entry name" value="LMWPc"/>
    <property type="match status" value="1"/>
</dbReference>
<evidence type="ECO:0000256" key="1">
    <source>
        <dbReference type="ARBA" id="ARBA00011063"/>
    </source>
</evidence>
<keyword evidence="3" id="KW-0904">Protein phosphatase</keyword>
<dbReference type="Proteomes" id="UP000466931">
    <property type="component" value="Chromosome"/>
</dbReference>
<organism evidence="6 7">
    <name type="scientific">Mycolicibacterium confluentis</name>
    <dbReference type="NCBI Taxonomy" id="28047"/>
    <lineage>
        <taxon>Bacteria</taxon>
        <taxon>Bacillati</taxon>
        <taxon>Actinomycetota</taxon>
        <taxon>Actinomycetes</taxon>
        <taxon>Mycobacteriales</taxon>
        <taxon>Mycobacteriaceae</taxon>
        <taxon>Mycolicibacterium</taxon>
    </lineage>
</organism>
<feature type="domain" description="Phosphotyrosine protein phosphatase I" evidence="5">
    <location>
        <begin position="4"/>
        <end position="171"/>
    </location>
</feature>
<evidence type="ECO:0000256" key="4">
    <source>
        <dbReference type="PIRSR" id="PIRSR617867-1"/>
    </source>
</evidence>
<proteinExistence type="inferred from homology"/>
<feature type="active site" evidence="4">
    <location>
        <position position="16"/>
    </location>
</feature>
<dbReference type="PANTHER" id="PTHR11717">
    <property type="entry name" value="LOW MOLECULAR WEIGHT PROTEIN TYROSINE PHOSPHATASE"/>
    <property type="match status" value="1"/>
</dbReference>
<gene>
    <name evidence="6" type="ORF">MCNF_35060</name>
</gene>
<keyword evidence="7" id="KW-1185">Reference proteome</keyword>
<feature type="active site" description="Nucleophile" evidence="4">
    <location>
        <position position="10"/>
    </location>
</feature>
<dbReference type="GO" id="GO:0004725">
    <property type="term" value="F:protein tyrosine phosphatase activity"/>
    <property type="evidence" value="ECO:0007669"/>
    <property type="project" value="InterPro"/>
</dbReference>
<accession>A0A7I7Y1A1</accession>
<evidence type="ECO:0000259" key="5">
    <source>
        <dbReference type="SMART" id="SM00226"/>
    </source>
</evidence>
<evidence type="ECO:0000313" key="7">
    <source>
        <dbReference type="Proteomes" id="UP000466931"/>
    </source>
</evidence>
<dbReference type="AlphaFoldDB" id="A0A7I7Y1A1"/>
<evidence type="ECO:0000256" key="2">
    <source>
        <dbReference type="ARBA" id="ARBA00022801"/>
    </source>
</evidence>
<dbReference type="InterPro" id="IPR050438">
    <property type="entry name" value="LMW_PTPase"/>
</dbReference>
<reference evidence="6" key="1">
    <citation type="journal article" date="2019" name="Emerg. Microbes Infect.">
        <title>Comprehensive subspecies identification of 175 nontuberculous mycobacteria species based on 7547 genomic profiles.</title>
        <authorList>
            <person name="Matsumoto Y."/>
            <person name="Kinjo T."/>
            <person name="Motooka D."/>
            <person name="Nabeya D."/>
            <person name="Jung N."/>
            <person name="Uechi K."/>
            <person name="Horii T."/>
            <person name="Iida T."/>
            <person name="Fujita J."/>
            <person name="Nakamura S."/>
        </authorList>
    </citation>
    <scope>NUCLEOTIDE SEQUENCE [LARGE SCALE GENOMIC DNA]</scope>
    <source>
        <strain evidence="6">JCM 13671</strain>
    </source>
</reference>
<dbReference type="EMBL" id="AP022612">
    <property type="protein sequence ID" value="BBZ34901.1"/>
    <property type="molecule type" value="Genomic_DNA"/>
</dbReference>
<reference evidence="6" key="2">
    <citation type="submission" date="2020-02" db="EMBL/GenBank/DDBJ databases">
        <authorList>
            <person name="Matsumoto Y."/>
            <person name="Motooka D."/>
            <person name="Nakamura S."/>
        </authorList>
    </citation>
    <scope>NUCLEOTIDE SEQUENCE</scope>
    <source>
        <strain evidence="6">JCM 13671</strain>
    </source>
</reference>
<evidence type="ECO:0000256" key="3">
    <source>
        <dbReference type="ARBA" id="ARBA00022912"/>
    </source>
</evidence>
<dbReference type="InterPro" id="IPR017867">
    <property type="entry name" value="Tyr_phospatase_low_mol_wt"/>
</dbReference>